<dbReference type="InterPro" id="IPR027477">
    <property type="entry name" value="Succ_DH/fumarate_Rdtase_cat_sf"/>
</dbReference>
<comment type="cofactor">
    <cofactor evidence="1">
        <name>FAD</name>
        <dbReference type="ChEBI" id="CHEBI:57692"/>
    </cofactor>
</comment>
<accession>A0A7S3KZI5</accession>
<dbReference type="Pfam" id="PF00173">
    <property type="entry name" value="Cyt-b5"/>
    <property type="match status" value="2"/>
</dbReference>
<evidence type="ECO:0000259" key="5">
    <source>
        <dbReference type="PROSITE" id="PS50255"/>
    </source>
</evidence>
<dbReference type="InterPro" id="IPR050315">
    <property type="entry name" value="FAD-oxidoreductase_2"/>
</dbReference>
<evidence type="ECO:0000313" key="6">
    <source>
        <dbReference type="EMBL" id="CAE0404382.1"/>
    </source>
</evidence>
<dbReference type="InterPro" id="IPR036400">
    <property type="entry name" value="Cyt_B5-like_heme/steroid_sf"/>
</dbReference>
<dbReference type="InterPro" id="IPR001199">
    <property type="entry name" value="Cyt_B5-like_heme/steroid-bd"/>
</dbReference>
<keyword evidence="4" id="KW-0560">Oxidoreductase</keyword>
<dbReference type="SMART" id="SM01117">
    <property type="entry name" value="Cyt-b5"/>
    <property type="match status" value="2"/>
</dbReference>
<evidence type="ECO:0000256" key="1">
    <source>
        <dbReference type="ARBA" id="ARBA00001974"/>
    </source>
</evidence>
<reference evidence="6" key="1">
    <citation type="submission" date="2021-01" db="EMBL/GenBank/DDBJ databases">
        <authorList>
            <person name="Corre E."/>
            <person name="Pelletier E."/>
            <person name="Niang G."/>
            <person name="Scheremetjew M."/>
            <person name="Finn R."/>
            <person name="Kale V."/>
            <person name="Holt S."/>
            <person name="Cochrane G."/>
            <person name="Meng A."/>
            <person name="Brown T."/>
            <person name="Cohen L."/>
        </authorList>
    </citation>
    <scope>NUCLEOTIDE SEQUENCE</scope>
    <source>
        <strain evidence="6">CCMP127</strain>
    </source>
</reference>
<dbReference type="InterPro" id="IPR036188">
    <property type="entry name" value="FAD/NAD-bd_sf"/>
</dbReference>
<dbReference type="GO" id="GO:0016491">
    <property type="term" value="F:oxidoreductase activity"/>
    <property type="evidence" value="ECO:0007669"/>
    <property type="project" value="UniProtKB-KW"/>
</dbReference>
<keyword evidence="3" id="KW-0274">FAD</keyword>
<dbReference type="PROSITE" id="PS50255">
    <property type="entry name" value="CYTOCHROME_B5_2"/>
    <property type="match status" value="2"/>
</dbReference>
<dbReference type="Gene3D" id="3.50.50.60">
    <property type="entry name" value="FAD/NAD(P)-binding domain"/>
    <property type="match status" value="1"/>
</dbReference>
<dbReference type="Gene3D" id="3.10.120.10">
    <property type="entry name" value="Cytochrome b5-like heme/steroid binding domain"/>
    <property type="match status" value="2"/>
</dbReference>
<sequence length="712" mass="76329">MTTTTTTSRQDDHNWQIPTTPQQHYDVIIVGSGLAGLTAALHVLDRGGTVLLMEKEATVGGNSNKASSGMNACCGIMGQNDIPNNTTTTMSSLSSSSLYDDNHVDTLELFTADTATSAGAAAQPPLIETLTGHSAAVWQWYTQRVGVDLSQVAQLGGHSRPRTFRPAVGMVGAALTTALQLALQHYTTTQQLTWHMETRVVELVTDDNHNAVTGVVAQTVADGMTHTWYATTVILATGGFAADKSPQSLVRRYHPEWIHVPTTAGTFSTGDGIHLGLADAVGAATADLERIQMHPTGFVDPTNPAATSKLLAAELLRGVGGILLNAQGQRFCNELGRRDYVSGEMLKQPRPKEEQWPTFALVLSQTAADAAARHVETYTNRGVLTKLHGTVALADWLGVPHTQLVRTLQDYATAAQRGVDDFGKTVFNGVSSLLTAENEVDDHQTFYVGRVTPVLHYCMGGLQIDTQGHVLRKNGQPIPGLRAAGEVTGGVHGVNRLGGNSLLDCGVFGSIVGQSAPIASPHKFAAPPPVFNDPIESSPESLRPITLHELQQHNSEDSLWVAIHGHVYDLTEFAARHPGGAHVIHKIAGTDATRVFGAVHDHTIVQALMKQRVGTFVAEHANAQPATLRTIPLDELQQHNGVQTSTLWVALHGNVYDLTDFAQRHAGGSHMIHKVAGKDATRIFSAVHDAETHLGALMVDMVGIWESDEVRE</sequence>
<dbReference type="SUPFAM" id="SSF51905">
    <property type="entry name" value="FAD/NAD(P)-binding domain"/>
    <property type="match status" value="1"/>
</dbReference>
<proteinExistence type="predicted"/>
<organism evidence="6">
    <name type="scientific">Amphora coffeiformis</name>
    <dbReference type="NCBI Taxonomy" id="265554"/>
    <lineage>
        <taxon>Eukaryota</taxon>
        <taxon>Sar</taxon>
        <taxon>Stramenopiles</taxon>
        <taxon>Ochrophyta</taxon>
        <taxon>Bacillariophyta</taxon>
        <taxon>Bacillariophyceae</taxon>
        <taxon>Bacillariophycidae</taxon>
        <taxon>Thalassiophysales</taxon>
        <taxon>Catenulaceae</taxon>
        <taxon>Amphora</taxon>
    </lineage>
</organism>
<keyword evidence="2" id="KW-0285">Flavoprotein</keyword>
<dbReference type="AlphaFoldDB" id="A0A7S3KZI5"/>
<feature type="domain" description="Cytochrome b5 heme-binding" evidence="5">
    <location>
        <begin position="628"/>
        <end position="706"/>
    </location>
</feature>
<dbReference type="InterPro" id="IPR010960">
    <property type="entry name" value="Flavocytochrome_c"/>
</dbReference>
<dbReference type="PANTHER" id="PTHR43400:SF1">
    <property type="entry name" value="FUMARATE REDUCTASE"/>
    <property type="match status" value="1"/>
</dbReference>
<gene>
    <name evidence="6" type="ORF">ACOF00016_LOCUS2518</name>
</gene>
<dbReference type="SUPFAM" id="SSF56425">
    <property type="entry name" value="Succinate dehydrogenase/fumarate reductase flavoprotein, catalytic domain"/>
    <property type="match status" value="1"/>
</dbReference>
<evidence type="ECO:0000256" key="4">
    <source>
        <dbReference type="ARBA" id="ARBA00023002"/>
    </source>
</evidence>
<feature type="domain" description="Cytochrome b5 heme-binding" evidence="5">
    <location>
        <begin position="542"/>
        <end position="617"/>
    </location>
</feature>
<evidence type="ECO:0000256" key="3">
    <source>
        <dbReference type="ARBA" id="ARBA00022827"/>
    </source>
</evidence>
<dbReference type="PANTHER" id="PTHR43400">
    <property type="entry name" value="FUMARATE REDUCTASE"/>
    <property type="match status" value="1"/>
</dbReference>
<protein>
    <recommendedName>
        <fullName evidence="5">Cytochrome b5 heme-binding domain-containing protein</fullName>
    </recommendedName>
</protein>
<dbReference type="Pfam" id="PF00890">
    <property type="entry name" value="FAD_binding_2"/>
    <property type="match status" value="1"/>
</dbReference>
<dbReference type="EMBL" id="HBIM01002883">
    <property type="protein sequence ID" value="CAE0404382.1"/>
    <property type="molecule type" value="Transcribed_RNA"/>
</dbReference>
<dbReference type="GO" id="GO:0010181">
    <property type="term" value="F:FMN binding"/>
    <property type="evidence" value="ECO:0007669"/>
    <property type="project" value="InterPro"/>
</dbReference>
<dbReference type="NCBIfam" id="TIGR01813">
    <property type="entry name" value="flavo_cyto_c"/>
    <property type="match status" value="1"/>
</dbReference>
<name>A0A7S3KZI5_9STRA</name>
<dbReference type="Gene3D" id="3.90.700.10">
    <property type="entry name" value="Succinate dehydrogenase/fumarate reductase flavoprotein, catalytic domain"/>
    <property type="match status" value="1"/>
</dbReference>
<dbReference type="SUPFAM" id="SSF55856">
    <property type="entry name" value="Cytochrome b5-like heme/steroid binding domain"/>
    <property type="match status" value="2"/>
</dbReference>
<dbReference type="InterPro" id="IPR003953">
    <property type="entry name" value="FAD-dep_OxRdtase_2_FAD-bd"/>
</dbReference>
<evidence type="ECO:0000256" key="2">
    <source>
        <dbReference type="ARBA" id="ARBA00022630"/>
    </source>
</evidence>